<dbReference type="Proteomes" id="UP001242811">
    <property type="component" value="Unassembled WGS sequence"/>
</dbReference>
<dbReference type="InterPro" id="IPR002560">
    <property type="entry name" value="Transposase_DDE"/>
</dbReference>
<reference evidence="2 3" key="1">
    <citation type="submission" date="2023-07" db="EMBL/GenBank/DDBJ databases">
        <title>Genomic Encyclopedia of Type Strains, Phase IV (KMG-IV): sequencing the most valuable type-strain genomes for metagenomic binning, comparative biology and taxonomic classification.</title>
        <authorList>
            <person name="Goeker M."/>
        </authorList>
    </citation>
    <scope>NUCLEOTIDE SEQUENCE [LARGE SCALE GENOMIC DNA]</scope>
    <source>
        <strain evidence="2 3">DSM 14914</strain>
    </source>
</reference>
<dbReference type="Pfam" id="PF01610">
    <property type="entry name" value="DDE_Tnp_ISL3"/>
    <property type="match status" value="1"/>
</dbReference>
<comment type="caution">
    <text evidence="2">The sequence shown here is derived from an EMBL/GenBank/DDBJ whole genome shotgun (WGS) entry which is preliminary data.</text>
</comment>
<name>A0ABU0L7B7_9BACL</name>
<dbReference type="PANTHER" id="PTHR33498">
    <property type="entry name" value="TRANSPOSASE FOR INSERTION SEQUENCE ELEMENT IS1557"/>
    <property type="match status" value="1"/>
</dbReference>
<dbReference type="PANTHER" id="PTHR33498:SF1">
    <property type="entry name" value="TRANSPOSASE FOR INSERTION SEQUENCE ELEMENT IS1557"/>
    <property type="match status" value="1"/>
</dbReference>
<evidence type="ECO:0000313" key="2">
    <source>
        <dbReference type="EMBL" id="MDQ0497185.1"/>
    </source>
</evidence>
<dbReference type="InterPro" id="IPR047951">
    <property type="entry name" value="Transpos_ISL3"/>
</dbReference>
<evidence type="ECO:0000313" key="3">
    <source>
        <dbReference type="Proteomes" id="UP001242811"/>
    </source>
</evidence>
<proteinExistence type="predicted"/>
<accession>A0ABU0L7B7</accession>
<dbReference type="EMBL" id="JAUSWA010000059">
    <property type="protein sequence ID" value="MDQ0497185.1"/>
    <property type="molecule type" value="Genomic_DNA"/>
</dbReference>
<evidence type="ECO:0000259" key="1">
    <source>
        <dbReference type="Pfam" id="PF01610"/>
    </source>
</evidence>
<protein>
    <submittedName>
        <fullName evidence="2">Transposase</fullName>
    </submittedName>
</protein>
<feature type="domain" description="Transposase IS204/IS1001/IS1096/IS1165 DDE" evidence="1">
    <location>
        <begin position="2"/>
        <end position="180"/>
    </location>
</feature>
<sequence>MMDLAPYYYTWIAECFLTALRNADRFHVHRYVVEAVQAVRKTVSQTLSSRAKANLKARHRLFNTQQASLPAEQQHELREILKISPLLQQAYEWKEAFGEWYDRSPDVKTAQIRLEHWLEQGERFQHPAISECLKTIRNWREEIINYHLCRWTNAVVEGRNNRMKAFQRRHYFTRNREHYVYGLLVECNQARYSP</sequence>
<gene>
    <name evidence="2" type="ORF">QOZ95_005393</name>
</gene>
<organism evidence="2 3">
    <name type="scientific">Paenibacillus brasilensis</name>
    <dbReference type="NCBI Taxonomy" id="128574"/>
    <lineage>
        <taxon>Bacteria</taxon>
        <taxon>Bacillati</taxon>
        <taxon>Bacillota</taxon>
        <taxon>Bacilli</taxon>
        <taxon>Bacillales</taxon>
        <taxon>Paenibacillaceae</taxon>
        <taxon>Paenibacillus</taxon>
    </lineage>
</organism>
<keyword evidence="3" id="KW-1185">Reference proteome</keyword>